<gene>
    <name evidence="2" type="ORF">H4R34_005148</name>
</gene>
<protein>
    <recommendedName>
        <fullName evidence="4">Pentatricopeptide repeat-containing protein</fullName>
    </recommendedName>
</protein>
<reference evidence="2" key="1">
    <citation type="submission" date="2022-07" db="EMBL/GenBank/DDBJ databases">
        <title>Phylogenomic reconstructions and comparative analyses of Kickxellomycotina fungi.</title>
        <authorList>
            <person name="Reynolds N.K."/>
            <person name="Stajich J.E."/>
            <person name="Barry K."/>
            <person name="Grigoriev I.V."/>
            <person name="Crous P."/>
            <person name="Smith M.E."/>
        </authorList>
    </citation>
    <scope>NUCLEOTIDE SEQUENCE</scope>
    <source>
        <strain evidence="2">RSA 567</strain>
    </source>
</reference>
<dbReference type="InterPro" id="IPR002885">
    <property type="entry name" value="PPR_rpt"/>
</dbReference>
<name>A0A9W8E7F0_9FUNG</name>
<dbReference type="NCBIfam" id="TIGR00756">
    <property type="entry name" value="PPR"/>
    <property type="match status" value="1"/>
</dbReference>
<evidence type="ECO:0000313" key="3">
    <source>
        <dbReference type="Proteomes" id="UP001151582"/>
    </source>
</evidence>
<evidence type="ECO:0008006" key="4">
    <source>
        <dbReference type="Google" id="ProtNLM"/>
    </source>
</evidence>
<sequence length="235" mass="27215">GRVKPNRMYQPIAYAWNQIREPAQAYEMFCRVIEANLPIDGLDLNYIVLGLTEAGLNREVDRLFPQLQRLIGTQAPRIEAAWNVFIYHYGCLRDQQRVDVLWAMVMDNKLLPDHASISLMIDTCYLMNMDRLHDVFDLVKRHHLKLDTNNYTSLVECYCIQRKPDEALRVISQVMPAEKVTPDKKLIAHVCRLLGRLQGQTQLEALRHYCHGYGSPLREWYDEATAQEASGQVLS</sequence>
<proteinExistence type="predicted"/>
<feature type="non-terminal residue" evidence="2">
    <location>
        <position position="1"/>
    </location>
</feature>
<dbReference type="AlphaFoldDB" id="A0A9W8E7F0"/>
<evidence type="ECO:0000313" key="2">
    <source>
        <dbReference type="EMBL" id="KAJ1973229.1"/>
    </source>
</evidence>
<dbReference type="Proteomes" id="UP001151582">
    <property type="component" value="Unassembled WGS sequence"/>
</dbReference>
<dbReference type="PROSITE" id="PS51375">
    <property type="entry name" value="PPR"/>
    <property type="match status" value="1"/>
</dbReference>
<comment type="caution">
    <text evidence="2">The sequence shown here is derived from an EMBL/GenBank/DDBJ whole genome shotgun (WGS) entry which is preliminary data.</text>
</comment>
<feature type="repeat" description="PPR" evidence="1">
    <location>
        <begin position="147"/>
        <end position="182"/>
    </location>
</feature>
<accession>A0A9W8E7F0</accession>
<evidence type="ECO:0000256" key="1">
    <source>
        <dbReference type="PROSITE-ProRule" id="PRU00708"/>
    </source>
</evidence>
<dbReference type="InterPro" id="IPR011990">
    <property type="entry name" value="TPR-like_helical_dom_sf"/>
</dbReference>
<dbReference type="Gene3D" id="1.25.40.10">
    <property type="entry name" value="Tetratricopeptide repeat domain"/>
    <property type="match status" value="1"/>
</dbReference>
<dbReference type="OrthoDB" id="185373at2759"/>
<organism evidence="2 3">
    <name type="scientific">Dimargaris verticillata</name>
    <dbReference type="NCBI Taxonomy" id="2761393"/>
    <lineage>
        <taxon>Eukaryota</taxon>
        <taxon>Fungi</taxon>
        <taxon>Fungi incertae sedis</taxon>
        <taxon>Zoopagomycota</taxon>
        <taxon>Kickxellomycotina</taxon>
        <taxon>Dimargaritomycetes</taxon>
        <taxon>Dimargaritales</taxon>
        <taxon>Dimargaritaceae</taxon>
        <taxon>Dimargaris</taxon>
    </lineage>
</organism>
<keyword evidence="3" id="KW-1185">Reference proteome</keyword>
<dbReference type="EMBL" id="JANBQB010000866">
    <property type="protein sequence ID" value="KAJ1973229.1"/>
    <property type="molecule type" value="Genomic_DNA"/>
</dbReference>